<sequence length="1041" mass="114566">MDILCCCGHLRSKRKHQPEDEPNLGLPTLPPAARLPPPMPNSLALSPGSTAARSSLTNPLPGAAADASVQLAELIVEDSDDDHDDEPVQDSKSKSNSTFQTVKSRIRRHLSQDSLSRPSETAEQIARRAEVKRLLRKRIQEELRSETDVPPSTPPRHIPGQAILAVNGPRDTIEFTVDENKRDKELARLKTHHLANSAQHRYRLSNPFSKKSSDASVGKENHRLDGRAASLPDWANVESEASLRDCHLGVRERSSMPDIPKSPTLLPVQGSPLNDASSLTSWRLSLSEDKLDDFTPDKALPLSWHSANSAASYTMTDVRKPEPLSRQRSQSSPLTARDYNAANIFHSRQASLNSTIRNRIPASETLVRDESPVGLWLRTQNMQFRPSTTSQSPSEQGSEDQHDQHDHQVIHHQTKAEDAVTTTPTGTVRSRRQYTTKRTSATLLPGPAHRTNVVRAVMLPEAHSVLSSVQLPATVPPGDSPSRSFQVKPLPNPPRRGLSGLKLSSFKWNQSPNKSHNNLKLHPPASSGPRSSAQCLSLHKARQTTTEAGSETSSFVRREAELQAVEERFRDSHLRTEPRVPIESKFREIFDHDGDSNAINRNSFLSILHSNIQKRDRLAAIENLDGNGTDHITFVQGPSQKPDPRLRGPSSLKPPDHGHLQVPVASHGHSVARSSGTSHGSSRKSDESGRPRGFSSSKEGDETAQMWKRALRAGSKSRSSRGSALSDVLVAPTHPGVASEFKELPAAPQPSENRSVNISPPSGHSPTCDIRASQDDDATFQETLIRSNTILRGWAHQLERQEAEARQRSQSHGPVSSLPFQATKMPPASWARFSSHNREQRNAAAGEADNIKAKDFAVKEISATGDVNWTTDKLQDGVAPPRSVGRFFSDKFALTFKTRWSKLIPGLSAAPSRDRSMHGGRRSSIQSGGSLEYPELELLPSAGRYRELRALEREIDEMKGIKGNKRLSSDEFSIQHDRPSLTAKMAGALQQHVGGSDAELSKMSDTASFVEEKAHMVQLRSPDTPATQIQYPDVAHMKDRS</sequence>
<feature type="compositionally biased region" description="Pro residues" evidence="1">
    <location>
        <begin position="28"/>
        <end position="40"/>
    </location>
</feature>
<evidence type="ECO:0000313" key="2">
    <source>
        <dbReference type="EMBL" id="ROW06874.1"/>
    </source>
</evidence>
<keyword evidence="3" id="KW-1185">Reference proteome</keyword>
<feature type="region of interest" description="Disordered" evidence="1">
    <location>
        <begin position="80"/>
        <end position="124"/>
    </location>
</feature>
<dbReference type="Proteomes" id="UP000283895">
    <property type="component" value="Unassembled WGS sequence"/>
</dbReference>
<dbReference type="AlphaFoldDB" id="A0A423WTK5"/>
<feature type="compositionally biased region" description="Polar residues" evidence="1">
    <location>
        <begin position="543"/>
        <end position="554"/>
    </location>
</feature>
<feature type="region of interest" description="Disordered" evidence="1">
    <location>
        <begin position="471"/>
        <end position="554"/>
    </location>
</feature>
<feature type="compositionally biased region" description="Polar residues" evidence="1">
    <location>
        <begin position="112"/>
        <end position="122"/>
    </location>
</feature>
<name>A0A423WTK5_9PEZI</name>
<dbReference type="OrthoDB" id="3437384at2759"/>
<feature type="region of interest" description="Disordered" evidence="1">
    <location>
        <begin position="801"/>
        <end position="822"/>
    </location>
</feature>
<proteinExistence type="predicted"/>
<feature type="region of interest" description="Disordered" evidence="1">
    <location>
        <begin position="908"/>
        <end position="929"/>
    </location>
</feature>
<feature type="compositionally biased region" description="Basic and acidic residues" evidence="1">
    <location>
        <begin position="399"/>
        <end position="418"/>
    </location>
</feature>
<dbReference type="EMBL" id="LKEA01000009">
    <property type="protein sequence ID" value="ROW06874.1"/>
    <property type="molecule type" value="Genomic_DNA"/>
</dbReference>
<protein>
    <submittedName>
        <fullName evidence="2">Uncharacterized protein</fullName>
    </submittedName>
</protein>
<feature type="compositionally biased region" description="Polar residues" evidence="1">
    <location>
        <begin position="750"/>
        <end position="765"/>
    </location>
</feature>
<reference evidence="2 3" key="1">
    <citation type="submission" date="2015-09" db="EMBL/GenBank/DDBJ databases">
        <title>Host preference determinants of Valsa canker pathogens revealed by comparative genomics.</title>
        <authorList>
            <person name="Yin Z."/>
            <person name="Huang L."/>
        </authorList>
    </citation>
    <scope>NUCLEOTIDE SEQUENCE [LARGE SCALE GENOMIC DNA]</scope>
    <source>
        <strain evidence="2 3">03-1</strain>
    </source>
</reference>
<feature type="region of interest" description="Disordered" evidence="1">
    <location>
        <begin position="379"/>
        <end position="437"/>
    </location>
</feature>
<evidence type="ECO:0000313" key="3">
    <source>
        <dbReference type="Proteomes" id="UP000283895"/>
    </source>
</evidence>
<comment type="caution">
    <text evidence="2">The sequence shown here is derived from an EMBL/GenBank/DDBJ whole genome shotgun (WGS) entry which is preliminary data.</text>
</comment>
<feature type="compositionally biased region" description="Polar residues" evidence="1">
    <location>
        <begin position="808"/>
        <end position="820"/>
    </location>
</feature>
<accession>A0A423WTK5</accession>
<gene>
    <name evidence="2" type="ORF">VMCG_04158</name>
</gene>
<feature type="compositionally biased region" description="Polar residues" evidence="1">
    <location>
        <begin position="43"/>
        <end position="58"/>
    </location>
</feature>
<evidence type="ECO:0000256" key="1">
    <source>
        <dbReference type="SAM" id="MobiDB-lite"/>
    </source>
</evidence>
<feature type="region of interest" description="Disordered" evidence="1">
    <location>
        <begin position="629"/>
        <end position="705"/>
    </location>
</feature>
<feature type="compositionally biased region" description="Low complexity" evidence="1">
    <location>
        <begin position="671"/>
        <end position="680"/>
    </location>
</feature>
<feature type="region of interest" description="Disordered" evidence="1">
    <location>
        <begin position="313"/>
        <end position="336"/>
    </location>
</feature>
<feature type="compositionally biased region" description="Polar residues" evidence="1">
    <location>
        <begin position="94"/>
        <end position="103"/>
    </location>
</feature>
<feature type="compositionally biased region" description="Polar residues" evidence="1">
    <location>
        <begin position="506"/>
        <end position="518"/>
    </location>
</feature>
<organism evidence="2 3">
    <name type="scientific">Cytospora schulzeri</name>
    <dbReference type="NCBI Taxonomy" id="448051"/>
    <lineage>
        <taxon>Eukaryota</taxon>
        <taxon>Fungi</taxon>
        <taxon>Dikarya</taxon>
        <taxon>Ascomycota</taxon>
        <taxon>Pezizomycotina</taxon>
        <taxon>Sordariomycetes</taxon>
        <taxon>Sordariomycetidae</taxon>
        <taxon>Diaporthales</taxon>
        <taxon>Cytosporaceae</taxon>
        <taxon>Cytospora</taxon>
    </lineage>
</organism>
<feature type="compositionally biased region" description="Polar residues" evidence="1">
    <location>
        <begin position="379"/>
        <end position="396"/>
    </location>
</feature>
<feature type="region of interest" description="Disordered" evidence="1">
    <location>
        <begin position="14"/>
        <end position="62"/>
    </location>
</feature>
<feature type="region of interest" description="Disordered" evidence="1">
    <location>
        <begin position="745"/>
        <end position="769"/>
    </location>
</feature>